<evidence type="ECO:0000313" key="2">
    <source>
        <dbReference type="Proteomes" id="UP001165042"/>
    </source>
</evidence>
<reference evidence="1" key="1">
    <citation type="submission" date="2023-02" db="EMBL/GenBank/DDBJ databases">
        <title>Actinokineospora globicatena NBRC 15670.</title>
        <authorList>
            <person name="Ichikawa N."/>
            <person name="Sato H."/>
            <person name="Tonouchi N."/>
        </authorList>
    </citation>
    <scope>NUCLEOTIDE SEQUENCE</scope>
    <source>
        <strain evidence="1">NBRC 15670</strain>
    </source>
</reference>
<gene>
    <name evidence="1" type="ORF">Aglo03_10540</name>
</gene>
<proteinExistence type="predicted"/>
<name>A0A9W6QL55_9PSEU</name>
<accession>A0A9W6QL55</accession>
<dbReference type="Proteomes" id="UP001165042">
    <property type="component" value="Unassembled WGS sequence"/>
</dbReference>
<keyword evidence="2" id="KW-1185">Reference proteome</keyword>
<dbReference type="AlphaFoldDB" id="A0A9W6QL55"/>
<organism evidence="1 2">
    <name type="scientific">Actinokineospora globicatena</name>
    <dbReference type="NCBI Taxonomy" id="103729"/>
    <lineage>
        <taxon>Bacteria</taxon>
        <taxon>Bacillati</taxon>
        <taxon>Actinomycetota</taxon>
        <taxon>Actinomycetes</taxon>
        <taxon>Pseudonocardiales</taxon>
        <taxon>Pseudonocardiaceae</taxon>
        <taxon>Actinokineospora</taxon>
    </lineage>
</organism>
<evidence type="ECO:0000313" key="1">
    <source>
        <dbReference type="EMBL" id="GLW90238.1"/>
    </source>
</evidence>
<comment type="caution">
    <text evidence="1">The sequence shown here is derived from an EMBL/GenBank/DDBJ whole genome shotgun (WGS) entry which is preliminary data.</text>
</comment>
<protein>
    <submittedName>
        <fullName evidence="1">Uncharacterized protein</fullName>
    </submittedName>
</protein>
<dbReference type="EMBL" id="BSSD01000001">
    <property type="protein sequence ID" value="GLW90238.1"/>
    <property type="molecule type" value="Genomic_DNA"/>
</dbReference>
<sequence>MFATYDLSPLSRVMALSAVLIAELMLVFSGAAATAPGFALLPPALLAMVTATSTERARGRRGRRRG</sequence>